<comment type="pathway">
    <text evidence="2">Porphyrin-containing compound metabolism; protoporphyrin-IX biosynthesis; coproporphyrinogen-III from 5-aminolevulinate: step 2/4.</text>
</comment>
<dbReference type="AlphaFoldDB" id="A0A1M6F8X7"/>
<dbReference type="CDD" id="cd13646">
    <property type="entry name" value="PBP2_EcHMBS_like"/>
    <property type="match status" value="1"/>
</dbReference>
<dbReference type="SUPFAM" id="SSF53850">
    <property type="entry name" value="Periplasmic binding protein-like II"/>
    <property type="match status" value="1"/>
</dbReference>
<dbReference type="Gene3D" id="3.40.190.10">
    <property type="entry name" value="Periplasmic binding protein-like II"/>
    <property type="match status" value="2"/>
</dbReference>
<comment type="similarity">
    <text evidence="3 8">Belongs to the HMBS family.</text>
</comment>
<dbReference type="Pfam" id="PF03900">
    <property type="entry name" value="Porphobil_deamC"/>
    <property type="match status" value="1"/>
</dbReference>
<dbReference type="HAMAP" id="MF_00260">
    <property type="entry name" value="Porphobil_deam"/>
    <property type="match status" value="1"/>
</dbReference>
<reference evidence="11 12" key="1">
    <citation type="submission" date="2016-11" db="EMBL/GenBank/DDBJ databases">
        <authorList>
            <person name="Jaros S."/>
            <person name="Januszkiewicz K."/>
            <person name="Wedrychowicz H."/>
        </authorList>
    </citation>
    <scope>NUCLEOTIDE SEQUENCE [LARGE SCALE GENOMIC DNA]</scope>
    <source>
        <strain evidence="11 12">DSM 27063</strain>
    </source>
</reference>
<comment type="catalytic activity">
    <reaction evidence="7 8">
        <text>4 porphobilinogen + H2O = hydroxymethylbilane + 4 NH4(+)</text>
        <dbReference type="Rhea" id="RHEA:13185"/>
        <dbReference type="ChEBI" id="CHEBI:15377"/>
        <dbReference type="ChEBI" id="CHEBI:28938"/>
        <dbReference type="ChEBI" id="CHEBI:57845"/>
        <dbReference type="ChEBI" id="CHEBI:58126"/>
        <dbReference type="EC" id="2.5.1.61"/>
    </reaction>
</comment>
<dbReference type="EC" id="2.5.1.61" evidence="8"/>
<dbReference type="NCBIfam" id="TIGR00212">
    <property type="entry name" value="hemC"/>
    <property type="match status" value="1"/>
</dbReference>
<dbReference type="FunFam" id="3.40.190.10:FF:000005">
    <property type="entry name" value="Porphobilinogen deaminase"/>
    <property type="match status" value="1"/>
</dbReference>
<dbReference type="PANTHER" id="PTHR11557">
    <property type="entry name" value="PORPHOBILINOGEN DEAMINASE"/>
    <property type="match status" value="1"/>
</dbReference>
<dbReference type="GO" id="GO:0004418">
    <property type="term" value="F:hydroxymethylbilane synthase activity"/>
    <property type="evidence" value="ECO:0007669"/>
    <property type="project" value="UniProtKB-UniRule"/>
</dbReference>
<dbReference type="FunFam" id="3.30.160.40:FF:000002">
    <property type="entry name" value="Porphobilinogen deaminase"/>
    <property type="match status" value="1"/>
</dbReference>
<dbReference type="Gene3D" id="3.30.160.40">
    <property type="entry name" value="Porphobilinogen deaminase, C-terminal domain"/>
    <property type="match status" value="1"/>
</dbReference>
<dbReference type="EMBL" id="FQZE01000008">
    <property type="protein sequence ID" value="SHI94106.1"/>
    <property type="molecule type" value="Genomic_DNA"/>
</dbReference>
<evidence type="ECO:0000256" key="3">
    <source>
        <dbReference type="ARBA" id="ARBA00005638"/>
    </source>
</evidence>
<dbReference type="OrthoDB" id="9810298at2"/>
<dbReference type="InterPro" id="IPR036803">
    <property type="entry name" value="Porphobilinogen_deaminase_C_sf"/>
</dbReference>
<dbReference type="PRINTS" id="PR00151">
    <property type="entry name" value="PORPHBDMNASE"/>
</dbReference>
<dbReference type="InterPro" id="IPR022418">
    <property type="entry name" value="Porphobilinogen_deaminase_C"/>
</dbReference>
<dbReference type="PIRSF" id="PIRSF001438">
    <property type="entry name" value="4pyrrol_synth_OHMeBilane_synth"/>
    <property type="match status" value="1"/>
</dbReference>
<feature type="modified residue" description="S-(dipyrrolylmethanemethyl)cysteine" evidence="8">
    <location>
        <position position="242"/>
    </location>
</feature>
<protein>
    <recommendedName>
        <fullName evidence="8">Porphobilinogen deaminase</fullName>
        <shortName evidence="8">PBG</shortName>
        <ecNumber evidence="8">2.5.1.61</ecNumber>
    </recommendedName>
    <alternativeName>
        <fullName evidence="8">Hydroxymethylbilane synthase</fullName>
        <shortName evidence="8">HMBS</shortName>
    </alternativeName>
    <alternativeName>
        <fullName evidence="8">Pre-uroporphyrinogen synthase</fullName>
    </alternativeName>
</protein>
<evidence type="ECO:0000256" key="1">
    <source>
        <dbReference type="ARBA" id="ARBA00002869"/>
    </source>
</evidence>
<gene>
    <name evidence="8" type="primary">hemC</name>
    <name evidence="11" type="ORF">SAMN05444280_10874</name>
</gene>
<sequence length="308" mass="34235">MDKNTIRIGTRGSQLALYQAERTKKELSEKFSNLSVEIEIIKTRGDKILDVALSKIGDKGLFTKEIENALLDETVDIAVHSLKDLPTVLPEGLKLGAVLERGEYRDALVSKDGRKLSELTPGDTIATSSLRRKAALLKINKNFNIVDIRGNVNTRLRKMEEGHCDAMIMAAAGLQRLELDNYITEILDPDVLIPATSQGVIAIESRENDTRIDEILKKINHNKTWNAIEAERAFLHTIEGGCQVPVGCFTRFEKEKFTITGFVASVDGTQFLIDEEIGTVENAHETGKRLAQKLRKKGAAEILANIRK</sequence>
<feature type="domain" description="Porphobilinogen deaminase C-terminal" evidence="10">
    <location>
        <begin position="227"/>
        <end position="295"/>
    </location>
</feature>
<dbReference type="FunFam" id="3.40.190.10:FF:000004">
    <property type="entry name" value="Porphobilinogen deaminase"/>
    <property type="match status" value="1"/>
</dbReference>
<evidence type="ECO:0000256" key="8">
    <source>
        <dbReference type="HAMAP-Rule" id="MF_00260"/>
    </source>
</evidence>
<dbReference type="RefSeq" id="WP_073167762.1">
    <property type="nucleotide sequence ID" value="NZ_FQZE01000008.1"/>
</dbReference>
<dbReference type="InterPro" id="IPR000860">
    <property type="entry name" value="HemC"/>
</dbReference>
<dbReference type="SUPFAM" id="SSF54782">
    <property type="entry name" value="Porphobilinogen deaminase (hydroxymethylbilane synthase), C-terminal domain"/>
    <property type="match status" value="1"/>
</dbReference>
<evidence type="ECO:0000256" key="4">
    <source>
        <dbReference type="ARBA" id="ARBA00011245"/>
    </source>
</evidence>
<dbReference type="GO" id="GO:0005737">
    <property type="term" value="C:cytoplasm"/>
    <property type="evidence" value="ECO:0007669"/>
    <property type="project" value="UniProtKB-UniRule"/>
</dbReference>
<dbReference type="STRING" id="1168035.SAMN05444280_10874"/>
<evidence type="ECO:0000256" key="2">
    <source>
        <dbReference type="ARBA" id="ARBA00004735"/>
    </source>
</evidence>
<keyword evidence="5 8" id="KW-0808">Transferase</keyword>
<evidence type="ECO:0000259" key="10">
    <source>
        <dbReference type="Pfam" id="PF03900"/>
    </source>
</evidence>
<comment type="function">
    <text evidence="1 8">Tetrapolymerization of the monopyrrole PBG into the hydroxymethylbilane pre-uroporphyrinogen in several discrete steps.</text>
</comment>
<evidence type="ECO:0000256" key="5">
    <source>
        <dbReference type="ARBA" id="ARBA00022679"/>
    </source>
</evidence>
<organism evidence="11 12">
    <name type="scientific">Tangfeifania diversioriginum</name>
    <dbReference type="NCBI Taxonomy" id="1168035"/>
    <lineage>
        <taxon>Bacteria</taxon>
        <taxon>Pseudomonadati</taxon>
        <taxon>Bacteroidota</taxon>
        <taxon>Bacteroidia</taxon>
        <taxon>Marinilabiliales</taxon>
        <taxon>Prolixibacteraceae</taxon>
        <taxon>Tangfeifania</taxon>
    </lineage>
</organism>
<evidence type="ECO:0000313" key="12">
    <source>
        <dbReference type="Proteomes" id="UP000184050"/>
    </source>
</evidence>
<evidence type="ECO:0000256" key="7">
    <source>
        <dbReference type="ARBA" id="ARBA00048169"/>
    </source>
</evidence>
<dbReference type="InterPro" id="IPR022417">
    <property type="entry name" value="Porphobilin_deaminase_N"/>
</dbReference>
<dbReference type="PROSITE" id="PS00533">
    <property type="entry name" value="PORPHOBILINOGEN_DEAM"/>
    <property type="match status" value="1"/>
</dbReference>
<evidence type="ECO:0000259" key="9">
    <source>
        <dbReference type="Pfam" id="PF01379"/>
    </source>
</evidence>
<accession>A0A1M6F8X7</accession>
<name>A0A1M6F8X7_9BACT</name>
<feature type="domain" description="Porphobilinogen deaminase N-terminal" evidence="9">
    <location>
        <begin position="6"/>
        <end position="213"/>
    </location>
</feature>
<dbReference type="Proteomes" id="UP000184050">
    <property type="component" value="Unassembled WGS sequence"/>
</dbReference>
<dbReference type="InterPro" id="IPR022419">
    <property type="entry name" value="Porphobilin_deaminase_cofac_BS"/>
</dbReference>
<keyword evidence="12" id="KW-1185">Reference proteome</keyword>
<keyword evidence="6 8" id="KW-0627">Porphyrin biosynthesis</keyword>
<evidence type="ECO:0000313" key="11">
    <source>
        <dbReference type="EMBL" id="SHI94106.1"/>
    </source>
</evidence>
<comment type="subunit">
    <text evidence="4 8">Monomer.</text>
</comment>
<comment type="miscellaneous">
    <text evidence="8">The porphobilinogen subunits are added to the dipyrromethane group.</text>
</comment>
<evidence type="ECO:0000256" key="6">
    <source>
        <dbReference type="ARBA" id="ARBA00023244"/>
    </source>
</evidence>
<proteinExistence type="inferred from homology"/>
<dbReference type="PANTHER" id="PTHR11557:SF0">
    <property type="entry name" value="PORPHOBILINOGEN DEAMINASE"/>
    <property type="match status" value="1"/>
</dbReference>
<dbReference type="Pfam" id="PF01379">
    <property type="entry name" value="Porphobil_deam"/>
    <property type="match status" value="1"/>
</dbReference>
<comment type="cofactor">
    <cofactor evidence="8">
        <name>dipyrromethane</name>
        <dbReference type="ChEBI" id="CHEBI:60342"/>
    </cofactor>
    <text evidence="8">Binds 1 dipyrromethane group covalently.</text>
</comment>
<dbReference type="GO" id="GO:0006782">
    <property type="term" value="P:protoporphyrinogen IX biosynthetic process"/>
    <property type="evidence" value="ECO:0007669"/>
    <property type="project" value="UniProtKB-UniRule"/>
</dbReference>